<evidence type="ECO:0000259" key="2">
    <source>
        <dbReference type="PROSITE" id="PS51898"/>
    </source>
</evidence>
<dbReference type="GO" id="GO:0015074">
    <property type="term" value="P:DNA integration"/>
    <property type="evidence" value="ECO:0007669"/>
    <property type="project" value="InterPro"/>
</dbReference>
<dbReference type="GO" id="GO:0006310">
    <property type="term" value="P:DNA recombination"/>
    <property type="evidence" value="ECO:0007669"/>
    <property type="project" value="UniProtKB-KW"/>
</dbReference>
<dbReference type="InterPro" id="IPR050090">
    <property type="entry name" value="Tyrosine_recombinase_XerCD"/>
</dbReference>
<dbReference type="InterPro" id="IPR002104">
    <property type="entry name" value="Integrase_catalytic"/>
</dbReference>
<dbReference type="Proteomes" id="UP001327986">
    <property type="component" value="Chromosome"/>
</dbReference>
<dbReference type="AlphaFoldDB" id="A0AB38Z7X8"/>
<evidence type="ECO:0000313" key="4">
    <source>
        <dbReference type="Proteomes" id="UP001327986"/>
    </source>
</evidence>
<keyword evidence="1" id="KW-0233">DNA recombination</keyword>
<dbReference type="CDD" id="cd01189">
    <property type="entry name" value="INT_ICEBs1_C_like"/>
    <property type="match status" value="1"/>
</dbReference>
<accession>A0AB38Z7X8</accession>
<name>A0AB38Z7X8_9CHLR</name>
<dbReference type="PANTHER" id="PTHR30349">
    <property type="entry name" value="PHAGE INTEGRASE-RELATED"/>
    <property type="match status" value="1"/>
</dbReference>
<evidence type="ECO:0000313" key="3">
    <source>
        <dbReference type="EMBL" id="WRO06678.1"/>
    </source>
</evidence>
<dbReference type="PANTHER" id="PTHR30349:SF64">
    <property type="entry name" value="PROPHAGE INTEGRASE INTD-RELATED"/>
    <property type="match status" value="1"/>
</dbReference>
<dbReference type="RefSeq" id="WP_324664174.1">
    <property type="nucleotide sequence ID" value="NZ_CP141531.1"/>
</dbReference>
<sequence length="216" mass="24977">MQIWNEEEINIFLENLKDSPYYALFYTALFTGMRRSELLALRWQDIDLILGQIHVNRSLHHLKNGTYIFSQPKSAKSSRTIALTPSTIITLREYQQKQKLERAMFNFPFSDESLIFSDIEGKPFRPNTITRAWTTQANKCGLSPIRFHDARHTHASLMLKQGIHPKVVQERLGHSSIQMTIDTYSHIAPGIQEAAANRFDEMLNRTPENTSSETIR</sequence>
<reference evidence="3" key="1">
    <citation type="submission" date="2023-12" db="EMBL/GenBank/DDBJ databases">
        <title>Isolation of organohalide respiring bacteria Dehalococcoides mccartyi strain GPTCE1 in groundwater collected near a chemical plant in Suzhou, China.</title>
        <authorList>
            <person name="Liu G."/>
        </authorList>
    </citation>
    <scope>NUCLEOTIDE SEQUENCE</scope>
    <source>
        <strain evidence="3">GPTCE1</strain>
    </source>
</reference>
<feature type="domain" description="Tyr recombinase" evidence="2">
    <location>
        <begin position="1"/>
        <end position="197"/>
    </location>
</feature>
<dbReference type="EMBL" id="CP141531">
    <property type="protein sequence ID" value="WRO06678.1"/>
    <property type="molecule type" value="Genomic_DNA"/>
</dbReference>
<proteinExistence type="predicted"/>
<dbReference type="GO" id="GO:0003677">
    <property type="term" value="F:DNA binding"/>
    <property type="evidence" value="ECO:0007669"/>
    <property type="project" value="InterPro"/>
</dbReference>
<dbReference type="Gene3D" id="1.10.443.10">
    <property type="entry name" value="Intergrase catalytic core"/>
    <property type="match status" value="1"/>
</dbReference>
<dbReference type="InterPro" id="IPR011010">
    <property type="entry name" value="DNA_brk_join_enz"/>
</dbReference>
<dbReference type="Pfam" id="PF00589">
    <property type="entry name" value="Phage_integrase"/>
    <property type="match status" value="1"/>
</dbReference>
<dbReference type="SUPFAM" id="SSF56349">
    <property type="entry name" value="DNA breaking-rejoining enzymes"/>
    <property type="match status" value="1"/>
</dbReference>
<evidence type="ECO:0000256" key="1">
    <source>
        <dbReference type="ARBA" id="ARBA00023172"/>
    </source>
</evidence>
<organism evidence="3 4">
    <name type="scientific">Dehalococcoides mccartyi</name>
    <dbReference type="NCBI Taxonomy" id="61435"/>
    <lineage>
        <taxon>Bacteria</taxon>
        <taxon>Bacillati</taxon>
        <taxon>Chloroflexota</taxon>
        <taxon>Dehalococcoidia</taxon>
        <taxon>Dehalococcoidales</taxon>
        <taxon>Dehalococcoidaceae</taxon>
        <taxon>Dehalococcoides</taxon>
    </lineage>
</organism>
<dbReference type="PROSITE" id="PS51898">
    <property type="entry name" value="TYR_RECOMBINASE"/>
    <property type="match status" value="1"/>
</dbReference>
<protein>
    <submittedName>
        <fullName evidence="3">Site-specific integrase</fullName>
    </submittedName>
</protein>
<dbReference type="InterPro" id="IPR013762">
    <property type="entry name" value="Integrase-like_cat_sf"/>
</dbReference>
<gene>
    <name evidence="3" type="ORF">VLL09_04630</name>
</gene>